<evidence type="ECO:0000313" key="1">
    <source>
        <dbReference type="EMBL" id="KAK9123468.1"/>
    </source>
</evidence>
<evidence type="ECO:0008006" key="3">
    <source>
        <dbReference type="Google" id="ProtNLM"/>
    </source>
</evidence>
<protein>
    <recommendedName>
        <fullName evidence="3">Retrotransposon gag domain-containing protein</fullName>
    </recommendedName>
</protein>
<dbReference type="AlphaFoldDB" id="A0AAP0IZ03"/>
<reference evidence="1 2" key="1">
    <citation type="submission" date="2024-01" db="EMBL/GenBank/DDBJ databases">
        <title>Genome assemblies of Stephania.</title>
        <authorList>
            <person name="Yang L."/>
        </authorList>
    </citation>
    <scope>NUCLEOTIDE SEQUENCE [LARGE SCALE GENOMIC DNA]</scope>
    <source>
        <strain evidence="1">QJT</strain>
        <tissue evidence="1">Leaf</tissue>
    </source>
</reference>
<proteinExistence type="predicted"/>
<gene>
    <name evidence="1" type="ORF">Sjap_013070</name>
</gene>
<name>A0AAP0IZ03_9MAGN</name>
<evidence type="ECO:0000313" key="2">
    <source>
        <dbReference type="Proteomes" id="UP001417504"/>
    </source>
</evidence>
<dbReference type="EMBL" id="JBBNAE010000005">
    <property type="protein sequence ID" value="KAK9123468.1"/>
    <property type="molecule type" value="Genomic_DNA"/>
</dbReference>
<keyword evidence="2" id="KW-1185">Reference proteome</keyword>
<organism evidence="1 2">
    <name type="scientific">Stephania japonica</name>
    <dbReference type="NCBI Taxonomy" id="461633"/>
    <lineage>
        <taxon>Eukaryota</taxon>
        <taxon>Viridiplantae</taxon>
        <taxon>Streptophyta</taxon>
        <taxon>Embryophyta</taxon>
        <taxon>Tracheophyta</taxon>
        <taxon>Spermatophyta</taxon>
        <taxon>Magnoliopsida</taxon>
        <taxon>Ranunculales</taxon>
        <taxon>Menispermaceae</taxon>
        <taxon>Menispermoideae</taxon>
        <taxon>Cissampelideae</taxon>
        <taxon>Stephania</taxon>
    </lineage>
</organism>
<accession>A0AAP0IZ03</accession>
<sequence length="273" mass="31599">MAKRNEFTSLRQGDDESVMSYMGRFVALLPYAEGSTDSETDRVYYFTEGLLPDVGGFVISTEPKTLQRAYEWSLERESYLATQSPEVRIVRSEARSEEHYIRTRNEGRVDSVTEISEHRAWVQLHHRLLGRHRRSHQCLRSQVIFPNLPGQCSSRRDSLPAEVVDRDRVRDLGRFRLHEREARAKHGTHRILVLVSGADRWAISRGSVHSQKKHNHNSINTRESECIRWLSQTEGHPETLLMILVLARVRGFLAITSYLPTPRLVVRVLTTIF</sequence>
<comment type="caution">
    <text evidence="1">The sequence shown here is derived from an EMBL/GenBank/DDBJ whole genome shotgun (WGS) entry which is preliminary data.</text>
</comment>
<dbReference type="Proteomes" id="UP001417504">
    <property type="component" value="Unassembled WGS sequence"/>
</dbReference>